<evidence type="ECO:0000313" key="5">
    <source>
        <dbReference type="EMBL" id="RLQ21511.1"/>
    </source>
</evidence>
<evidence type="ECO:0000256" key="3">
    <source>
        <dbReference type="ARBA" id="ARBA00032446"/>
    </source>
</evidence>
<proteinExistence type="inferred from homology"/>
<dbReference type="GO" id="GO:0016740">
    <property type="term" value="F:transferase activity"/>
    <property type="evidence" value="ECO:0007669"/>
    <property type="project" value="UniProtKB-KW"/>
</dbReference>
<dbReference type="AlphaFoldDB" id="A0A3L7DZT8"/>
<sequence>MKSMLAIETATEACSLALWRDPDIAQRHEITPRQHSQRLFGMLGELLPDGQLRQQGIEAVAYGAGPGSFTGLRIAASAVQGLTFAAGIPAIPVSTLGCQVQTALREGLVGEGDMVLSTLDARINEVYYQYYRIAQGLAVAVGEPRAVPPAQIALAGVDDKVFALGSGVQFVNQFAPALREQLGEVNAALLPQAQDLVPLALALAARGELQTPRQVQPVYVRDEINWKKISEQGKRT</sequence>
<dbReference type="InterPro" id="IPR043129">
    <property type="entry name" value="ATPase_NBD"/>
</dbReference>
<keyword evidence="5" id="KW-0808">Transferase</keyword>
<dbReference type="GO" id="GO:0002949">
    <property type="term" value="P:tRNA threonylcarbamoyladenosine modification"/>
    <property type="evidence" value="ECO:0007669"/>
    <property type="project" value="InterPro"/>
</dbReference>
<dbReference type="RefSeq" id="WP_117954983.1">
    <property type="nucleotide sequence ID" value="NZ_QRAN01000012.1"/>
</dbReference>
<evidence type="ECO:0000313" key="6">
    <source>
        <dbReference type="Proteomes" id="UP000265509"/>
    </source>
</evidence>
<dbReference type="Proteomes" id="UP000265509">
    <property type="component" value="Unassembled WGS sequence"/>
</dbReference>
<comment type="caution">
    <text evidence="5">The sequence shown here is derived from an EMBL/GenBank/DDBJ whole genome shotgun (WGS) entry which is preliminary data.</text>
</comment>
<protein>
    <recommendedName>
        <fullName evidence="2">tRNA threonylcarbamoyladenosine biosynthesis protein TsaB</fullName>
    </recommendedName>
    <alternativeName>
        <fullName evidence="3">t(6)A37 threonylcarbamoyladenosine biosynthesis protein TsaB</fullName>
    </alternativeName>
</protein>
<dbReference type="NCBIfam" id="TIGR03725">
    <property type="entry name" value="T6A_YeaZ"/>
    <property type="match status" value="1"/>
</dbReference>
<dbReference type="Gene3D" id="3.30.420.40">
    <property type="match status" value="2"/>
</dbReference>
<comment type="similarity">
    <text evidence="1">Belongs to the KAE1 / TsaD family. TsaB subfamily.</text>
</comment>
<reference evidence="5 6" key="1">
    <citation type="submission" date="2018-07" db="EMBL/GenBank/DDBJ databases">
        <title>Halioglobus sp. genome submission.</title>
        <authorList>
            <person name="Ye M.-Q."/>
            <person name="Du Z.-J."/>
        </authorList>
    </citation>
    <scope>NUCLEOTIDE SEQUENCE [LARGE SCALE GENOMIC DNA]</scope>
    <source>
        <strain evidence="5 6">U0301</strain>
    </source>
</reference>
<dbReference type="SUPFAM" id="SSF53067">
    <property type="entry name" value="Actin-like ATPase domain"/>
    <property type="match status" value="2"/>
</dbReference>
<dbReference type="OrthoDB" id="9809995at2"/>
<organism evidence="5 6">
    <name type="scientific">Seongchinamella sediminis</name>
    <dbReference type="NCBI Taxonomy" id="2283635"/>
    <lineage>
        <taxon>Bacteria</taxon>
        <taxon>Pseudomonadati</taxon>
        <taxon>Pseudomonadota</taxon>
        <taxon>Gammaproteobacteria</taxon>
        <taxon>Cellvibrionales</taxon>
        <taxon>Halieaceae</taxon>
        <taxon>Seongchinamella</taxon>
    </lineage>
</organism>
<evidence type="ECO:0000256" key="1">
    <source>
        <dbReference type="ARBA" id="ARBA00010493"/>
    </source>
</evidence>
<keyword evidence="6" id="KW-1185">Reference proteome</keyword>
<evidence type="ECO:0000256" key="2">
    <source>
        <dbReference type="ARBA" id="ARBA00019012"/>
    </source>
</evidence>
<dbReference type="EMBL" id="QRAN01000012">
    <property type="protein sequence ID" value="RLQ21511.1"/>
    <property type="molecule type" value="Genomic_DNA"/>
</dbReference>
<dbReference type="Pfam" id="PF00814">
    <property type="entry name" value="TsaD"/>
    <property type="match status" value="1"/>
</dbReference>
<dbReference type="InterPro" id="IPR022496">
    <property type="entry name" value="T6A_TsaB"/>
</dbReference>
<accession>A0A3L7DZT8</accession>
<feature type="domain" description="Gcp-like" evidence="4">
    <location>
        <begin position="29"/>
        <end position="143"/>
    </location>
</feature>
<dbReference type="InterPro" id="IPR000905">
    <property type="entry name" value="Gcp-like_dom"/>
</dbReference>
<dbReference type="CDD" id="cd24032">
    <property type="entry name" value="ASKHA_NBD_TsaB"/>
    <property type="match status" value="1"/>
</dbReference>
<name>A0A3L7DZT8_9GAMM</name>
<evidence type="ECO:0000259" key="4">
    <source>
        <dbReference type="Pfam" id="PF00814"/>
    </source>
</evidence>
<gene>
    <name evidence="5" type="primary">tsaB</name>
    <name evidence="5" type="ORF">DWB85_12180</name>
</gene>